<evidence type="ECO:0000313" key="2">
    <source>
        <dbReference type="Proteomes" id="UP000094741"/>
    </source>
</evidence>
<sequence length="376" mass="42491">MSTNFFISTTESNVLYGSSDGSPSWVLKVLAGHFFRNNPIPCGLWFEAEELKQTYLESFNQTDIEADVMPFKAGTGDFDYHINAGGYITIIKTDHDEQSHEVGPFSELKHYKNKTCKYSEVLEIREILKQLRQSGVAVKPKDHLKDLYWLLEPMNENLDGWLYDSFNKVKGTDIVIATYAHGAHALVSINGRYYGANDTINAQTKSSQAIADANFGYVWSLQNQLLLCEWVEKIKELVTADEIWLPENNPVWGDSSVATYLHGRCHIFALAAAKLNPNIKLMYDWDCHAHGENKGALAHVYCSIDDELFDARGKITKEVVSDYHLGIEMMEAELISPSELEGNCTDAIWGSMLDNELDSIQKFIRTNKSFYPKGAF</sequence>
<dbReference type="AlphaFoldDB" id="A0A1E5BJQ4"/>
<gene>
    <name evidence="1" type="ORF">A1QO_04065</name>
</gene>
<evidence type="ECO:0000313" key="1">
    <source>
        <dbReference type="EMBL" id="OEE37287.1"/>
    </source>
</evidence>
<protein>
    <submittedName>
        <fullName evidence="1">Uncharacterized protein</fullName>
    </submittedName>
</protein>
<dbReference type="Proteomes" id="UP000094741">
    <property type="component" value="Unassembled WGS sequence"/>
</dbReference>
<proteinExistence type="predicted"/>
<organism evidence="1 2">
    <name type="scientific">Vibrio genomosp. F10 str. ZF-129</name>
    <dbReference type="NCBI Taxonomy" id="1187848"/>
    <lineage>
        <taxon>Bacteria</taxon>
        <taxon>Pseudomonadati</taxon>
        <taxon>Pseudomonadota</taxon>
        <taxon>Gammaproteobacteria</taxon>
        <taxon>Vibrionales</taxon>
        <taxon>Vibrionaceae</taxon>
        <taxon>Vibrio</taxon>
    </lineage>
</organism>
<dbReference type="OrthoDB" id="10013030at2"/>
<dbReference type="RefSeq" id="WP_017041765.1">
    <property type="nucleotide sequence ID" value="NZ_AJYQ02000020.1"/>
</dbReference>
<dbReference type="EMBL" id="AJYQ02000020">
    <property type="protein sequence ID" value="OEE37287.1"/>
    <property type="molecule type" value="Genomic_DNA"/>
</dbReference>
<name>A0A1E5BJQ4_9VIBR</name>
<accession>A0A1E5BJQ4</accession>
<reference evidence="1 2" key="1">
    <citation type="journal article" date="2012" name="Science">
        <title>Ecological populations of bacteria act as socially cohesive units of antibiotic production and resistance.</title>
        <authorList>
            <person name="Cordero O.X."/>
            <person name="Wildschutte H."/>
            <person name="Kirkup B."/>
            <person name="Proehl S."/>
            <person name="Ngo L."/>
            <person name="Hussain F."/>
            <person name="Le Roux F."/>
            <person name="Mincer T."/>
            <person name="Polz M.F."/>
        </authorList>
    </citation>
    <scope>NUCLEOTIDE SEQUENCE [LARGE SCALE GENOMIC DNA]</scope>
    <source>
        <strain evidence="1 2">ZF-129</strain>
    </source>
</reference>
<dbReference type="STRING" id="1187848.A1QO_04065"/>
<comment type="caution">
    <text evidence="1">The sequence shown here is derived from an EMBL/GenBank/DDBJ whole genome shotgun (WGS) entry which is preliminary data.</text>
</comment>